<name>A0A7W8IMA5_9BACT</name>
<dbReference type="NCBIfam" id="TIGR02607">
    <property type="entry name" value="antidote_HigA"/>
    <property type="match status" value="1"/>
</dbReference>
<dbReference type="PANTHER" id="PTHR36924:SF1">
    <property type="entry name" value="ANTITOXIN HIGA-1"/>
    <property type="match status" value="1"/>
</dbReference>
<sequence>MLDTKRKPVTVGEMLMEEFMEPLNITQIELAEKTGLPRKHINELCRNRRAITADTALILGRVFGNSADFWLNTQRRTDLWEAMNTPKRLSRIQRAKPIRKSYKLNHALTA</sequence>
<proteinExistence type="predicted"/>
<dbReference type="InterPro" id="IPR013430">
    <property type="entry name" value="Toxin_antidote_HigA"/>
</dbReference>
<dbReference type="PANTHER" id="PTHR36924">
    <property type="entry name" value="ANTITOXIN HIGA-1"/>
    <property type="match status" value="1"/>
</dbReference>
<dbReference type="SMART" id="SM00530">
    <property type="entry name" value="HTH_XRE"/>
    <property type="match status" value="1"/>
</dbReference>
<dbReference type="InterPro" id="IPR001387">
    <property type="entry name" value="Cro/C1-type_HTH"/>
</dbReference>
<reference evidence="3" key="1">
    <citation type="submission" date="2020-08" db="EMBL/GenBank/DDBJ databases">
        <title>Genomic Encyclopedia of Type Strains, Phase IV (KMG-V): Genome sequencing to study the core and pangenomes of soil and plant-associated prokaryotes.</title>
        <authorList>
            <person name="Whitman W."/>
        </authorList>
    </citation>
    <scope>NUCLEOTIDE SEQUENCE [LARGE SCALE GENOMIC DNA]</scope>
    <source>
        <strain evidence="3">M8UP27</strain>
    </source>
</reference>
<dbReference type="Gene3D" id="1.10.260.40">
    <property type="entry name" value="lambda repressor-like DNA-binding domains"/>
    <property type="match status" value="1"/>
</dbReference>
<organism evidence="3 4">
    <name type="scientific">Tunturiibacter empetritectus</name>
    <dbReference type="NCBI Taxonomy" id="3069691"/>
    <lineage>
        <taxon>Bacteria</taxon>
        <taxon>Pseudomonadati</taxon>
        <taxon>Acidobacteriota</taxon>
        <taxon>Terriglobia</taxon>
        <taxon>Terriglobales</taxon>
        <taxon>Acidobacteriaceae</taxon>
        <taxon>Tunturiibacter</taxon>
    </lineage>
</organism>
<evidence type="ECO:0000259" key="2">
    <source>
        <dbReference type="PROSITE" id="PS50943"/>
    </source>
</evidence>
<evidence type="ECO:0000313" key="3">
    <source>
        <dbReference type="EMBL" id="MBB5318818.1"/>
    </source>
</evidence>
<dbReference type="Pfam" id="PF01381">
    <property type="entry name" value="HTH_3"/>
    <property type="match status" value="1"/>
</dbReference>
<dbReference type="EMBL" id="JACHDY010000005">
    <property type="protein sequence ID" value="MBB5318818.1"/>
    <property type="molecule type" value="Genomic_DNA"/>
</dbReference>
<dbReference type="Proteomes" id="UP000568106">
    <property type="component" value="Unassembled WGS sequence"/>
</dbReference>
<feature type="domain" description="HTH cro/C1-type" evidence="2">
    <location>
        <begin position="16"/>
        <end position="70"/>
    </location>
</feature>
<dbReference type="CDD" id="cd00093">
    <property type="entry name" value="HTH_XRE"/>
    <property type="match status" value="1"/>
</dbReference>
<dbReference type="SUPFAM" id="SSF47413">
    <property type="entry name" value="lambda repressor-like DNA-binding domains"/>
    <property type="match status" value="1"/>
</dbReference>
<dbReference type="InterPro" id="IPR010982">
    <property type="entry name" value="Lambda_DNA-bd_dom_sf"/>
</dbReference>
<gene>
    <name evidence="3" type="ORF">HDF09_003517</name>
</gene>
<evidence type="ECO:0000313" key="4">
    <source>
        <dbReference type="Proteomes" id="UP000568106"/>
    </source>
</evidence>
<comment type="caution">
    <text evidence="3">The sequence shown here is derived from an EMBL/GenBank/DDBJ whole genome shotgun (WGS) entry which is preliminary data.</text>
</comment>
<dbReference type="PROSITE" id="PS50943">
    <property type="entry name" value="HTH_CROC1"/>
    <property type="match status" value="1"/>
</dbReference>
<keyword evidence="1" id="KW-0238">DNA-binding</keyword>
<dbReference type="AlphaFoldDB" id="A0A7W8IMA5"/>
<keyword evidence="4" id="KW-1185">Reference proteome</keyword>
<dbReference type="GO" id="GO:0003677">
    <property type="term" value="F:DNA binding"/>
    <property type="evidence" value="ECO:0007669"/>
    <property type="project" value="UniProtKB-KW"/>
</dbReference>
<accession>A0A7W8IMA5</accession>
<evidence type="ECO:0000256" key="1">
    <source>
        <dbReference type="ARBA" id="ARBA00023125"/>
    </source>
</evidence>
<protein>
    <submittedName>
        <fullName evidence="3">Addiction module HigA family antidote</fullName>
    </submittedName>
</protein>